<keyword evidence="3" id="KW-0812">Transmembrane</keyword>
<evidence type="ECO:0000256" key="1">
    <source>
        <dbReference type="ARBA" id="ARBA00012528"/>
    </source>
</evidence>
<keyword evidence="3" id="KW-1133">Transmembrane helix</keyword>
<dbReference type="Proteomes" id="UP000270342">
    <property type="component" value="Unassembled WGS sequence"/>
</dbReference>
<dbReference type="GO" id="GO:1902201">
    <property type="term" value="P:negative regulation of bacterial-type flagellum-dependent cell motility"/>
    <property type="evidence" value="ECO:0007669"/>
    <property type="project" value="TreeGrafter"/>
</dbReference>
<dbReference type="InterPro" id="IPR029787">
    <property type="entry name" value="Nucleotide_cyclase"/>
</dbReference>
<comment type="caution">
    <text evidence="5">The sequence shown here is derived from an EMBL/GenBank/DDBJ whole genome shotgun (WGS) entry which is preliminary data.</text>
</comment>
<dbReference type="InterPro" id="IPR000160">
    <property type="entry name" value="GGDEF_dom"/>
</dbReference>
<dbReference type="GO" id="GO:0005886">
    <property type="term" value="C:plasma membrane"/>
    <property type="evidence" value="ECO:0007669"/>
    <property type="project" value="TreeGrafter"/>
</dbReference>
<dbReference type="AlphaFoldDB" id="A0A494XZI7"/>
<evidence type="ECO:0000256" key="3">
    <source>
        <dbReference type="SAM" id="Phobius"/>
    </source>
</evidence>
<dbReference type="InterPro" id="IPR043128">
    <property type="entry name" value="Rev_trsase/Diguanyl_cyclase"/>
</dbReference>
<proteinExistence type="predicted"/>
<dbReference type="Pfam" id="PF22588">
    <property type="entry name" value="dCache_1_like"/>
    <property type="match status" value="1"/>
</dbReference>
<dbReference type="InterPro" id="IPR054327">
    <property type="entry name" value="His-kinase-like_sensor"/>
</dbReference>
<dbReference type="SMART" id="SM00267">
    <property type="entry name" value="GGDEF"/>
    <property type="match status" value="1"/>
</dbReference>
<feature type="domain" description="GGDEF" evidence="4">
    <location>
        <begin position="385"/>
        <end position="532"/>
    </location>
</feature>
<dbReference type="InterPro" id="IPR050469">
    <property type="entry name" value="Diguanylate_Cyclase"/>
</dbReference>
<dbReference type="GO" id="GO:0043709">
    <property type="term" value="P:cell adhesion involved in single-species biofilm formation"/>
    <property type="evidence" value="ECO:0007669"/>
    <property type="project" value="TreeGrafter"/>
</dbReference>
<dbReference type="CDD" id="cd01949">
    <property type="entry name" value="GGDEF"/>
    <property type="match status" value="1"/>
</dbReference>
<feature type="transmembrane region" description="Helical" evidence="3">
    <location>
        <begin position="316"/>
        <end position="338"/>
    </location>
</feature>
<dbReference type="Gene3D" id="3.30.450.20">
    <property type="entry name" value="PAS domain"/>
    <property type="match status" value="2"/>
</dbReference>
<dbReference type="EC" id="2.7.7.65" evidence="1"/>
<accession>A0A494XZI7</accession>
<keyword evidence="6" id="KW-1185">Reference proteome</keyword>
<evidence type="ECO:0000313" key="5">
    <source>
        <dbReference type="EMBL" id="RKP53521.1"/>
    </source>
</evidence>
<sequence length="544" mass="59561">MGSRKPDEPGRAYGAMIMGVLRGWRSGWRAIGQQRGKAVVAGALCLAIALLSVCAAVLLDSRDDAMQRAQTVSQNLSMVAERDIRRNLEVIDLSLKAMVAGAEDPETMALPARQRDAVMFDQALTAKYLGAVLILDESGNILLDSGHVPPRVQNYADRDYFQAQKTHPDLGLLISQPIASRLSHGASIIVGLSRRINHPDGSFAGIALITLSVNYFRDLLAGLDIGPHGAIALFEHDGTLLMRLPQLPSQAGPLTSIRGGANFSRFVNEASGAFLGRSSFDGERRLFVHTKIEPFGLTLVISPAERDIYASWRHRASILGGAMIVLAIGYLLFAELLASELRRRSEVETELRVLSRTDALTTVANRRGFDERLEIEWKRMKRDGTNLSVLFVDVDRFKQFNDRYGHERGDDVLRSVALAMKRELKRPSDLTARYGGEEFAMILPQTDRRGARVLAQQICDAVAALAIPNEASEGRVVTVSVGVATFESDRRRAKDARGASSLDSAGELLKAADAALYRAKHQGRNRVETDDAVELETVGEDHLA</sequence>
<dbReference type="PROSITE" id="PS50887">
    <property type="entry name" value="GGDEF"/>
    <property type="match status" value="1"/>
</dbReference>
<dbReference type="CDD" id="cd12915">
    <property type="entry name" value="PDC2_DGC_like"/>
    <property type="match status" value="1"/>
</dbReference>
<name>A0A494XZI7_9BURK</name>
<dbReference type="Gene3D" id="3.30.70.270">
    <property type="match status" value="1"/>
</dbReference>
<dbReference type="SUPFAM" id="SSF55073">
    <property type="entry name" value="Nucleotide cyclase"/>
    <property type="match status" value="1"/>
</dbReference>
<protein>
    <recommendedName>
        <fullName evidence="1">diguanylate cyclase</fullName>
        <ecNumber evidence="1">2.7.7.65</ecNumber>
    </recommendedName>
</protein>
<evidence type="ECO:0000313" key="6">
    <source>
        <dbReference type="Proteomes" id="UP000270342"/>
    </source>
</evidence>
<dbReference type="GO" id="GO:0052621">
    <property type="term" value="F:diguanylate cyclase activity"/>
    <property type="evidence" value="ECO:0007669"/>
    <property type="project" value="UniProtKB-EC"/>
</dbReference>
<dbReference type="Pfam" id="PF00990">
    <property type="entry name" value="GGDEF"/>
    <property type="match status" value="1"/>
</dbReference>
<gene>
    <name evidence="5" type="ORF">D7S86_14630</name>
</gene>
<dbReference type="EMBL" id="RBZU01000006">
    <property type="protein sequence ID" value="RKP53521.1"/>
    <property type="molecule type" value="Genomic_DNA"/>
</dbReference>
<feature type="transmembrane region" description="Helical" evidence="3">
    <location>
        <begin position="38"/>
        <end position="59"/>
    </location>
</feature>
<evidence type="ECO:0000259" key="4">
    <source>
        <dbReference type="PROSITE" id="PS50887"/>
    </source>
</evidence>
<comment type="catalytic activity">
    <reaction evidence="2">
        <text>2 GTP = 3',3'-c-di-GMP + 2 diphosphate</text>
        <dbReference type="Rhea" id="RHEA:24898"/>
        <dbReference type="ChEBI" id="CHEBI:33019"/>
        <dbReference type="ChEBI" id="CHEBI:37565"/>
        <dbReference type="ChEBI" id="CHEBI:58805"/>
        <dbReference type="EC" id="2.7.7.65"/>
    </reaction>
</comment>
<organism evidence="5 6">
    <name type="scientific">Pararobbsia silviterrae</name>
    <dbReference type="NCBI Taxonomy" id="1792498"/>
    <lineage>
        <taxon>Bacteria</taxon>
        <taxon>Pseudomonadati</taxon>
        <taxon>Pseudomonadota</taxon>
        <taxon>Betaproteobacteria</taxon>
        <taxon>Burkholderiales</taxon>
        <taxon>Burkholderiaceae</taxon>
        <taxon>Pararobbsia</taxon>
    </lineage>
</organism>
<keyword evidence="3" id="KW-0472">Membrane</keyword>
<dbReference type="NCBIfam" id="TIGR00254">
    <property type="entry name" value="GGDEF"/>
    <property type="match status" value="1"/>
</dbReference>
<evidence type="ECO:0000256" key="2">
    <source>
        <dbReference type="ARBA" id="ARBA00034247"/>
    </source>
</evidence>
<dbReference type="FunFam" id="3.30.70.270:FF:000001">
    <property type="entry name" value="Diguanylate cyclase domain protein"/>
    <property type="match status" value="1"/>
</dbReference>
<dbReference type="PANTHER" id="PTHR45138:SF9">
    <property type="entry name" value="DIGUANYLATE CYCLASE DGCM-RELATED"/>
    <property type="match status" value="1"/>
</dbReference>
<dbReference type="PANTHER" id="PTHR45138">
    <property type="entry name" value="REGULATORY COMPONENTS OF SENSORY TRANSDUCTION SYSTEM"/>
    <property type="match status" value="1"/>
</dbReference>
<dbReference type="CDD" id="cd12914">
    <property type="entry name" value="PDC1_DGC_like"/>
    <property type="match status" value="1"/>
</dbReference>
<reference evidence="5 6" key="1">
    <citation type="submission" date="2018-10" db="EMBL/GenBank/DDBJ databases">
        <title>Robbsia sp. DHC34, isolated from soil.</title>
        <authorList>
            <person name="Gao Z.-H."/>
            <person name="Qiu L.-H."/>
        </authorList>
    </citation>
    <scope>NUCLEOTIDE SEQUENCE [LARGE SCALE GENOMIC DNA]</scope>
    <source>
        <strain evidence="5 6">DHC34</strain>
    </source>
</reference>